<evidence type="ECO:0000256" key="1">
    <source>
        <dbReference type="SAM" id="Phobius"/>
    </source>
</evidence>
<keyword evidence="3" id="KW-1185">Reference proteome</keyword>
<feature type="transmembrane region" description="Helical" evidence="1">
    <location>
        <begin position="244"/>
        <end position="265"/>
    </location>
</feature>
<dbReference type="InterPro" id="IPR008496">
    <property type="entry name" value="TMEM222/RTE1"/>
</dbReference>
<proteinExistence type="predicted"/>
<dbReference type="AlphaFoldDB" id="A0A9Q0R4Y5"/>
<name>A0A9Q0R4Y5_ANAIG</name>
<reference evidence="2" key="1">
    <citation type="submission" date="2022-10" db="EMBL/GenBank/DDBJ databases">
        <title>Novel sulphate-reducing endosymbionts in the free-living metamonad Anaeramoeba.</title>
        <authorList>
            <person name="Jerlstrom-Hultqvist J."/>
            <person name="Cepicka I."/>
            <person name="Gallot-Lavallee L."/>
            <person name="Salas-Leiva D."/>
            <person name="Curtis B.A."/>
            <person name="Zahonova K."/>
            <person name="Pipaliya S."/>
            <person name="Dacks J."/>
            <person name="Roger A.J."/>
        </authorList>
    </citation>
    <scope>NUCLEOTIDE SEQUENCE</scope>
    <source>
        <strain evidence="2">BMAN</strain>
    </source>
</reference>
<protein>
    <submittedName>
        <fullName evidence="2">Transmembrane protein</fullName>
    </submittedName>
</protein>
<dbReference type="PANTHER" id="PTHR20921">
    <property type="entry name" value="TRANSMEMBRANE PROTEIN 222"/>
    <property type="match status" value="1"/>
</dbReference>
<keyword evidence="1" id="KW-0472">Membrane</keyword>
<organism evidence="2 3">
    <name type="scientific">Anaeramoeba ignava</name>
    <name type="common">Anaerobic marine amoeba</name>
    <dbReference type="NCBI Taxonomy" id="1746090"/>
    <lineage>
        <taxon>Eukaryota</taxon>
        <taxon>Metamonada</taxon>
        <taxon>Anaeramoebidae</taxon>
        <taxon>Anaeramoeba</taxon>
    </lineage>
</organism>
<keyword evidence="1" id="KW-1133">Transmembrane helix</keyword>
<dbReference type="Pfam" id="PF05608">
    <property type="entry name" value="RTE1"/>
    <property type="match status" value="1"/>
</dbReference>
<keyword evidence="1 2" id="KW-0812">Transmembrane</keyword>
<accession>A0A9Q0R4Y5</accession>
<dbReference type="PANTHER" id="PTHR20921:SF0">
    <property type="entry name" value="TRANSMEMBRANE PROTEIN 222"/>
    <property type="match status" value="1"/>
</dbReference>
<dbReference type="EMBL" id="JAPDFW010000143">
    <property type="protein sequence ID" value="KAJ5066446.1"/>
    <property type="molecule type" value="Genomic_DNA"/>
</dbReference>
<comment type="caution">
    <text evidence="2">The sequence shown here is derived from an EMBL/GenBank/DDBJ whole genome shotgun (WGS) entry which is preliminary data.</text>
</comment>
<dbReference type="OrthoDB" id="267284at2759"/>
<sequence length="268" mass="31281">MEKEIKKLEKFQSKNLESEFETEVETEFETEVETINENINGNIKLNFNENLNENSNVNSTENLNIDLNRNSNVNSTENLNGNFNENEYFEELDSIQKENSERYPFCIVWTPLPIVSWIVPFIGHVGICNSQGIIYDYAGSYFVSIDRMAFGNPTKFSKLKLNHKSQTLRTIQDQQIDLDNAIKIATDEFNKQKYSFLCNNCHCYVARVLDLLHYRNSTKWSNGATIKVMFHLIKTSKYISFKHFLKTYIGFFIFCILISILILWLKLG</sequence>
<evidence type="ECO:0000313" key="3">
    <source>
        <dbReference type="Proteomes" id="UP001149090"/>
    </source>
</evidence>
<gene>
    <name evidence="2" type="ORF">M0811_13646</name>
</gene>
<dbReference type="Proteomes" id="UP001149090">
    <property type="component" value="Unassembled WGS sequence"/>
</dbReference>
<evidence type="ECO:0000313" key="2">
    <source>
        <dbReference type="EMBL" id="KAJ5066446.1"/>
    </source>
</evidence>